<organism evidence="1">
    <name type="scientific">Myoviridae sp. ctqEN1</name>
    <dbReference type="NCBI Taxonomy" id="2827709"/>
    <lineage>
        <taxon>Viruses</taxon>
        <taxon>Duplodnaviria</taxon>
        <taxon>Heunggongvirae</taxon>
        <taxon>Uroviricota</taxon>
        <taxon>Caudoviricetes</taxon>
    </lineage>
</organism>
<dbReference type="EMBL" id="BK032535">
    <property type="protein sequence ID" value="DAF46327.1"/>
    <property type="molecule type" value="Genomic_DNA"/>
</dbReference>
<protein>
    <submittedName>
        <fullName evidence="1">Uncharacterized protein</fullName>
    </submittedName>
</protein>
<name>A0A8S5S6M7_9CAUD</name>
<accession>A0A8S5S6M7</accession>
<proteinExistence type="predicted"/>
<reference evidence="1" key="1">
    <citation type="journal article" date="2021" name="Proc. Natl. Acad. Sci. U.S.A.">
        <title>A Catalog of Tens of Thousands of Viruses from Human Metagenomes Reveals Hidden Associations with Chronic Diseases.</title>
        <authorList>
            <person name="Tisza M.J."/>
            <person name="Buck C.B."/>
        </authorList>
    </citation>
    <scope>NUCLEOTIDE SEQUENCE</scope>
    <source>
        <strain evidence="1">CtqEN1</strain>
    </source>
</reference>
<sequence length="64" mass="6979">MNLNITDLIEQLKLSGVQEVSFTIKFADNNPIPKAVKGTNAKGKATVIEVPKPEIPKEMMLGDL</sequence>
<evidence type="ECO:0000313" key="1">
    <source>
        <dbReference type="EMBL" id="DAF46327.1"/>
    </source>
</evidence>